<evidence type="ECO:0000313" key="2">
    <source>
        <dbReference type="Proteomes" id="UP000282435"/>
    </source>
</evidence>
<dbReference type="RefSeq" id="WP_126984107.1">
    <property type="nucleotide sequence ID" value="NZ_CP034670.1"/>
</dbReference>
<sequence>MNVDEMSNAVYDRFDKLHLWIGFTRKSEYSYEEYFEQDDLPEGKYCKFCQDIGLDEEYDEDFIGILPLLEEPVELDEIIEEIPIHEDDAPLLKKRCHELNINKVNAIFGIQIQILDLIMIKNLME</sequence>
<name>A0A3S9SMJ5_EIKCO</name>
<dbReference type="Pfam" id="PF14112">
    <property type="entry name" value="DUF4284"/>
    <property type="match status" value="1"/>
</dbReference>
<organism evidence="1 2">
    <name type="scientific">Eikenella corrodens</name>
    <dbReference type="NCBI Taxonomy" id="539"/>
    <lineage>
        <taxon>Bacteria</taxon>
        <taxon>Pseudomonadati</taxon>
        <taxon>Pseudomonadota</taxon>
        <taxon>Betaproteobacteria</taxon>
        <taxon>Neisseriales</taxon>
        <taxon>Neisseriaceae</taxon>
        <taxon>Eikenella</taxon>
    </lineage>
</organism>
<dbReference type="AlphaFoldDB" id="A0A3S9SMJ5"/>
<dbReference type="OrthoDB" id="5186491at2"/>
<dbReference type="EMBL" id="CP034670">
    <property type="protein sequence ID" value="AZR60673.1"/>
    <property type="molecule type" value="Genomic_DNA"/>
</dbReference>
<proteinExistence type="predicted"/>
<dbReference type="InterPro" id="IPR025560">
    <property type="entry name" value="Imm22"/>
</dbReference>
<evidence type="ECO:0000313" key="1">
    <source>
        <dbReference type="EMBL" id="AZR60673.1"/>
    </source>
</evidence>
<accession>A0A3S9SMJ5</accession>
<gene>
    <name evidence="1" type="ORF">ELB75_12095</name>
</gene>
<reference evidence="1 2" key="1">
    <citation type="submission" date="2018-12" db="EMBL/GenBank/DDBJ databases">
        <title>Genome sequencing of Eikenella corrodens KCOM 3110 (= JS217).</title>
        <authorList>
            <person name="Koo J.-K."/>
            <person name="Park S.-N."/>
            <person name="Lim Y.K."/>
        </authorList>
    </citation>
    <scope>NUCLEOTIDE SEQUENCE [LARGE SCALE GENOMIC DNA]</scope>
    <source>
        <strain evidence="1 2">KCOM 3110</strain>
    </source>
</reference>
<protein>
    <submittedName>
        <fullName evidence="1">Uncharacterized protein</fullName>
    </submittedName>
</protein>
<dbReference type="Proteomes" id="UP000282435">
    <property type="component" value="Chromosome"/>
</dbReference>